<name>A0A8C0MCH2_CANLF</name>
<proteinExistence type="predicted"/>
<dbReference type="Proteomes" id="UP000694429">
    <property type="component" value="Chromosome 1"/>
</dbReference>
<reference evidence="2" key="2">
    <citation type="submission" date="2025-08" db="UniProtKB">
        <authorList>
            <consortium name="Ensembl"/>
        </authorList>
    </citation>
    <scope>IDENTIFICATION</scope>
</reference>
<dbReference type="AlphaFoldDB" id="A0A8C0MCH2"/>
<feature type="domain" description="OCIA" evidence="1">
    <location>
        <begin position="10"/>
        <end position="49"/>
    </location>
</feature>
<evidence type="ECO:0000313" key="3">
    <source>
        <dbReference type="Proteomes" id="UP000694429"/>
    </source>
</evidence>
<protein>
    <recommendedName>
        <fullName evidence="1">OCIA domain-containing protein</fullName>
    </recommendedName>
</protein>
<dbReference type="Ensembl" id="ENSCAFT00030009148.1">
    <property type="protein sequence ID" value="ENSCAFP00030008028.1"/>
    <property type="gene ID" value="ENSCAFG00030004978.1"/>
</dbReference>
<evidence type="ECO:0000313" key="2">
    <source>
        <dbReference type="Ensembl" id="ENSCAFP00030008028.1"/>
    </source>
</evidence>
<accession>A0A8C0MCH2</accession>
<dbReference type="Pfam" id="PF07051">
    <property type="entry name" value="OCIA"/>
    <property type="match status" value="1"/>
</dbReference>
<reference evidence="2" key="1">
    <citation type="submission" date="2019-03" db="EMBL/GenBank/DDBJ databases">
        <authorList>
            <person name="Warren W.C."/>
            <person name="Johnson G.S."/>
        </authorList>
    </citation>
    <scope>NUCLEOTIDE SEQUENCE [LARGE SCALE GENOMIC DNA]</scope>
    <source>
        <strain evidence="2">Basenji</strain>
    </source>
</reference>
<dbReference type="InterPro" id="IPR009764">
    <property type="entry name" value="OCIA_dom"/>
</dbReference>
<evidence type="ECO:0000259" key="1">
    <source>
        <dbReference type="Pfam" id="PF07051"/>
    </source>
</evidence>
<sequence>AMKGRGIVHLKQSLLFRSLPKNTLAGILAFGFGLVSYLRECQDKFHSLEDLLFFGPWNSRHSLFMYEEWKIRHALKKRAIHSLHPPKLCI</sequence>
<organism evidence="2 3">
    <name type="scientific">Canis lupus familiaris</name>
    <name type="common">Dog</name>
    <name type="synonym">Canis familiaris</name>
    <dbReference type="NCBI Taxonomy" id="9615"/>
    <lineage>
        <taxon>Eukaryota</taxon>
        <taxon>Metazoa</taxon>
        <taxon>Chordata</taxon>
        <taxon>Craniata</taxon>
        <taxon>Vertebrata</taxon>
        <taxon>Euteleostomi</taxon>
        <taxon>Mammalia</taxon>
        <taxon>Eutheria</taxon>
        <taxon>Laurasiatheria</taxon>
        <taxon>Carnivora</taxon>
        <taxon>Caniformia</taxon>
        <taxon>Canidae</taxon>
        <taxon>Canis</taxon>
    </lineage>
</organism>